<organism evidence="3">
    <name type="scientific">Pyrenophora teres f. teres (strain 0-1)</name>
    <name type="common">Barley net blotch fungus</name>
    <name type="synonym">Drechslera teres f. teres</name>
    <dbReference type="NCBI Taxonomy" id="861557"/>
    <lineage>
        <taxon>Eukaryota</taxon>
        <taxon>Fungi</taxon>
        <taxon>Dikarya</taxon>
        <taxon>Ascomycota</taxon>
        <taxon>Pezizomycotina</taxon>
        <taxon>Dothideomycetes</taxon>
        <taxon>Pleosporomycetidae</taxon>
        <taxon>Pleosporales</taxon>
        <taxon>Pleosporineae</taxon>
        <taxon>Pleosporaceae</taxon>
        <taxon>Pyrenophora</taxon>
    </lineage>
</organism>
<feature type="transmembrane region" description="Helical" evidence="1">
    <location>
        <begin position="160"/>
        <end position="184"/>
    </location>
</feature>
<proteinExistence type="predicted"/>
<keyword evidence="1" id="KW-0812">Transmembrane</keyword>
<protein>
    <submittedName>
        <fullName evidence="2">Uncharacterized protein</fullName>
    </submittedName>
</protein>
<feature type="transmembrane region" description="Helical" evidence="1">
    <location>
        <begin position="66"/>
        <end position="84"/>
    </location>
</feature>
<evidence type="ECO:0000313" key="2">
    <source>
        <dbReference type="EMBL" id="EFQ91763.1"/>
    </source>
</evidence>
<accession>E3RR82</accession>
<dbReference type="HOGENOM" id="CLU_099166_1_0_1"/>
<dbReference type="EMBL" id="GL534609">
    <property type="protein sequence ID" value="EFQ91763.1"/>
    <property type="molecule type" value="Genomic_DNA"/>
</dbReference>
<gene>
    <name evidence="2" type="ORF">PTT_11294</name>
</gene>
<keyword evidence="1" id="KW-1133">Transmembrane helix</keyword>
<dbReference type="OrthoDB" id="2150604at2759"/>
<keyword evidence="1" id="KW-0472">Membrane</keyword>
<keyword evidence="3" id="KW-1185">Reference proteome</keyword>
<feature type="transmembrane region" description="Helical" evidence="1">
    <location>
        <begin position="34"/>
        <end position="54"/>
    </location>
</feature>
<dbReference type="KEGG" id="pte:PTT_11294"/>
<feature type="transmembrane region" description="Helical" evidence="1">
    <location>
        <begin position="128"/>
        <end position="148"/>
    </location>
</feature>
<reference evidence="2 3" key="1">
    <citation type="journal article" date="2010" name="Genome Biol.">
        <title>A first genome assembly of the barley fungal pathogen Pyrenophora teres f. teres.</title>
        <authorList>
            <person name="Ellwood S.R."/>
            <person name="Liu Z."/>
            <person name="Syme R.A."/>
            <person name="Lai Z."/>
            <person name="Hane J.K."/>
            <person name="Keiper F."/>
            <person name="Moffat C.S."/>
            <person name="Oliver R.P."/>
            <person name="Friesen T.L."/>
        </authorList>
    </citation>
    <scope>NUCLEOTIDE SEQUENCE [LARGE SCALE GENOMIC DNA]</scope>
    <source>
        <strain evidence="2 3">0-1</strain>
    </source>
</reference>
<dbReference type="Proteomes" id="UP000001067">
    <property type="component" value="Unassembled WGS sequence"/>
</dbReference>
<evidence type="ECO:0000313" key="3">
    <source>
        <dbReference type="Proteomes" id="UP000001067"/>
    </source>
</evidence>
<name>E3RR82_PYRTT</name>
<sequence>MPWSPSSFSARQFVKIDPAHQNATQWRVDKLQELSVVNVTAALIASVVSGAFSWPMVDEAPWTAKASFYSTLFISLSAVAAGAQQSIALDRYGQHPEGIRQLQELLRGGSSGSVSWLQLYVWQLPIMLLNISIVLFLVGILILIWARAAHSAAWDDDMKIAFVASLAGLAGLVNYVIGATALYWRYS</sequence>
<evidence type="ECO:0000256" key="1">
    <source>
        <dbReference type="SAM" id="Phobius"/>
    </source>
</evidence>
<dbReference type="AlphaFoldDB" id="E3RR82"/>